<keyword evidence="1" id="KW-1133">Transmembrane helix</keyword>
<feature type="transmembrane region" description="Helical" evidence="1">
    <location>
        <begin position="61"/>
        <end position="83"/>
    </location>
</feature>
<evidence type="ECO:0000313" key="2">
    <source>
        <dbReference type="EMBL" id="MPM90836.1"/>
    </source>
</evidence>
<dbReference type="EMBL" id="VSSQ01037987">
    <property type="protein sequence ID" value="MPM90836.1"/>
    <property type="molecule type" value="Genomic_DNA"/>
</dbReference>
<keyword evidence="1" id="KW-0472">Membrane</keyword>
<dbReference type="AlphaFoldDB" id="A0A645DNG3"/>
<evidence type="ECO:0000256" key="1">
    <source>
        <dbReference type="SAM" id="Phobius"/>
    </source>
</evidence>
<reference evidence="2" key="1">
    <citation type="submission" date="2019-08" db="EMBL/GenBank/DDBJ databases">
        <authorList>
            <person name="Kucharzyk K."/>
            <person name="Murdoch R.W."/>
            <person name="Higgins S."/>
            <person name="Loffler F."/>
        </authorList>
    </citation>
    <scope>NUCLEOTIDE SEQUENCE</scope>
</reference>
<gene>
    <name evidence="2" type="ORF">SDC9_137958</name>
</gene>
<keyword evidence="1" id="KW-0812">Transmembrane</keyword>
<organism evidence="2">
    <name type="scientific">bioreactor metagenome</name>
    <dbReference type="NCBI Taxonomy" id="1076179"/>
    <lineage>
        <taxon>unclassified sequences</taxon>
        <taxon>metagenomes</taxon>
        <taxon>ecological metagenomes</taxon>
    </lineage>
</organism>
<accession>A0A645DNG3</accession>
<protein>
    <submittedName>
        <fullName evidence="2">Uncharacterized protein</fullName>
    </submittedName>
</protein>
<feature type="transmembrane region" description="Helical" evidence="1">
    <location>
        <begin position="27"/>
        <end position="49"/>
    </location>
</feature>
<comment type="caution">
    <text evidence="2">The sequence shown here is derived from an EMBL/GenBank/DDBJ whole genome shotgun (WGS) entry which is preliminary data.</text>
</comment>
<sequence length="135" mass="14922">MLIVIPRSLSSGALSIMSNGVKSAPPCLASVLVIAAVSVVLPWSIWPIVPMLRCGLFLTNFSFAISVLPPLDISCLLDSLLYFKKFFSYAFWYFVIMMKSHCVRSPSGCLAPEIRCVTEHLCKRNKSFDYPGVSP</sequence>
<proteinExistence type="predicted"/>
<name>A0A645DNG3_9ZZZZ</name>